<dbReference type="PROSITE" id="PS50943">
    <property type="entry name" value="HTH_CROC1"/>
    <property type="match status" value="1"/>
</dbReference>
<name>A0A0J1IT47_9FIRM</name>
<dbReference type="STRING" id="476652.DEAC_c02330"/>
<dbReference type="GO" id="GO:0005829">
    <property type="term" value="C:cytosol"/>
    <property type="evidence" value="ECO:0007669"/>
    <property type="project" value="TreeGrafter"/>
</dbReference>
<dbReference type="GO" id="GO:0003677">
    <property type="term" value="F:DNA binding"/>
    <property type="evidence" value="ECO:0007669"/>
    <property type="project" value="UniProtKB-KW"/>
</dbReference>
<dbReference type="PATRIC" id="fig|476652.3.peg.229"/>
<dbReference type="EMBL" id="LDZY01000001">
    <property type="protein sequence ID" value="KLU67826.1"/>
    <property type="molecule type" value="Genomic_DNA"/>
</dbReference>
<keyword evidence="1" id="KW-0238">DNA-binding</keyword>
<dbReference type="InterPro" id="IPR010982">
    <property type="entry name" value="Lambda_DNA-bd_dom_sf"/>
</dbReference>
<evidence type="ECO:0000313" key="3">
    <source>
        <dbReference type="EMBL" id="KLU67826.1"/>
    </source>
</evidence>
<reference evidence="3 4" key="1">
    <citation type="submission" date="2015-06" db="EMBL/GenBank/DDBJ databases">
        <title>Draft genome of the moderately acidophilic sulfate reducer Candidatus Desulfosporosinus acididurans strain M1.</title>
        <authorList>
            <person name="Poehlein A."/>
            <person name="Petzsch P."/>
            <person name="Johnson B.D."/>
            <person name="Schloemann M."/>
            <person name="Daniel R."/>
            <person name="Muehling M."/>
        </authorList>
    </citation>
    <scope>NUCLEOTIDE SEQUENCE [LARGE SCALE GENOMIC DNA]</scope>
    <source>
        <strain evidence="3 4">M1</strain>
    </source>
</reference>
<organism evidence="3 4">
    <name type="scientific">Desulfosporosinus acididurans</name>
    <dbReference type="NCBI Taxonomy" id="476652"/>
    <lineage>
        <taxon>Bacteria</taxon>
        <taxon>Bacillati</taxon>
        <taxon>Bacillota</taxon>
        <taxon>Clostridia</taxon>
        <taxon>Eubacteriales</taxon>
        <taxon>Desulfitobacteriaceae</taxon>
        <taxon>Desulfosporosinus</taxon>
    </lineage>
</organism>
<evidence type="ECO:0000256" key="1">
    <source>
        <dbReference type="ARBA" id="ARBA00023125"/>
    </source>
</evidence>
<dbReference type="PANTHER" id="PTHR46797:SF1">
    <property type="entry name" value="METHYLPHOSPHONATE SYNTHASE"/>
    <property type="match status" value="1"/>
</dbReference>
<dbReference type="CDD" id="cd00093">
    <property type="entry name" value="HTH_XRE"/>
    <property type="match status" value="1"/>
</dbReference>
<dbReference type="InterPro" id="IPR050807">
    <property type="entry name" value="TransReg_Diox_bact_type"/>
</dbReference>
<comment type="caution">
    <text evidence="3">The sequence shown here is derived from an EMBL/GenBank/DDBJ whole genome shotgun (WGS) entry which is preliminary data.</text>
</comment>
<protein>
    <submittedName>
        <fullName evidence="3">Anaerobic benzoate catabolism transcriptional regulator</fullName>
    </submittedName>
</protein>
<dbReference type="SUPFAM" id="SSF47413">
    <property type="entry name" value="lambda repressor-like DNA-binding domains"/>
    <property type="match status" value="1"/>
</dbReference>
<dbReference type="AlphaFoldDB" id="A0A0J1IT47"/>
<feature type="domain" description="HTH cro/C1-type" evidence="2">
    <location>
        <begin position="6"/>
        <end position="60"/>
    </location>
</feature>
<dbReference type="PANTHER" id="PTHR46797">
    <property type="entry name" value="HTH-TYPE TRANSCRIPTIONAL REGULATOR"/>
    <property type="match status" value="1"/>
</dbReference>
<accession>A0A0J1IT47</accession>
<dbReference type="RefSeq" id="WP_047808182.1">
    <property type="nucleotide sequence ID" value="NZ_LDZY01000001.1"/>
</dbReference>
<dbReference type="InterPro" id="IPR001387">
    <property type="entry name" value="Cro/C1-type_HTH"/>
</dbReference>
<sequence>MIGEKIAYLRHEKRWTQDDLAKAVRLSRGYIAAIEEGRIRPKIKTLALIAKCLGVELELLIKEM</sequence>
<dbReference type="Proteomes" id="UP000036356">
    <property type="component" value="Unassembled WGS sequence"/>
</dbReference>
<dbReference type="Gene3D" id="1.10.260.40">
    <property type="entry name" value="lambda repressor-like DNA-binding domains"/>
    <property type="match status" value="1"/>
</dbReference>
<evidence type="ECO:0000313" key="4">
    <source>
        <dbReference type="Proteomes" id="UP000036356"/>
    </source>
</evidence>
<dbReference type="GO" id="GO:0003700">
    <property type="term" value="F:DNA-binding transcription factor activity"/>
    <property type="evidence" value="ECO:0007669"/>
    <property type="project" value="TreeGrafter"/>
</dbReference>
<gene>
    <name evidence="3" type="ORF">DEAC_c02330</name>
</gene>
<dbReference type="Pfam" id="PF01381">
    <property type="entry name" value="HTH_3"/>
    <property type="match status" value="1"/>
</dbReference>
<evidence type="ECO:0000259" key="2">
    <source>
        <dbReference type="PROSITE" id="PS50943"/>
    </source>
</evidence>
<dbReference type="SMART" id="SM00530">
    <property type="entry name" value="HTH_XRE"/>
    <property type="match status" value="1"/>
</dbReference>
<keyword evidence="4" id="KW-1185">Reference proteome</keyword>
<proteinExistence type="predicted"/>